<dbReference type="SUPFAM" id="SSF55785">
    <property type="entry name" value="PYP-like sensor domain (PAS domain)"/>
    <property type="match status" value="1"/>
</dbReference>
<dbReference type="SUPFAM" id="SSF47384">
    <property type="entry name" value="Homodimeric domain of signal transducing histidine kinase"/>
    <property type="match status" value="1"/>
</dbReference>
<dbReference type="Pfam" id="PF02518">
    <property type="entry name" value="HATPase_c"/>
    <property type="match status" value="1"/>
</dbReference>
<evidence type="ECO:0000256" key="6">
    <source>
        <dbReference type="ARBA" id="ARBA00022777"/>
    </source>
</evidence>
<keyword evidence="6 8" id="KW-0418">Kinase</keyword>
<dbReference type="SMART" id="SM00086">
    <property type="entry name" value="PAC"/>
    <property type="match status" value="1"/>
</dbReference>
<dbReference type="InterPro" id="IPR036097">
    <property type="entry name" value="HisK_dim/P_sf"/>
</dbReference>
<evidence type="ECO:0000256" key="1">
    <source>
        <dbReference type="ARBA" id="ARBA00000085"/>
    </source>
</evidence>
<comment type="subcellular location">
    <subcellularLocation>
        <location evidence="2">Cell inner membrane</location>
        <topology evidence="2">Multi-pass membrane protein</topology>
    </subcellularLocation>
</comment>
<dbReference type="InterPro" id="IPR036890">
    <property type="entry name" value="HATPase_C_sf"/>
</dbReference>
<dbReference type="SUPFAM" id="SSF55874">
    <property type="entry name" value="ATPase domain of HSP90 chaperone/DNA topoisomerase II/histidine kinase"/>
    <property type="match status" value="1"/>
</dbReference>
<accession>A0A9X1YJX6</accession>
<evidence type="ECO:0000259" key="7">
    <source>
        <dbReference type="PROSITE" id="PS50109"/>
    </source>
</evidence>
<evidence type="ECO:0000256" key="3">
    <source>
        <dbReference type="ARBA" id="ARBA00012438"/>
    </source>
</evidence>
<dbReference type="EMBL" id="JAJLJH010000005">
    <property type="protein sequence ID" value="MCK9687704.1"/>
    <property type="molecule type" value="Genomic_DNA"/>
</dbReference>
<proteinExistence type="predicted"/>
<dbReference type="Gene3D" id="3.30.450.20">
    <property type="entry name" value="PAS domain"/>
    <property type="match status" value="1"/>
</dbReference>
<dbReference type="AlphaFoldDB" id="A0A9X1YJX6"/>
<dbReference type="InterPro" id="IPR035965">
    <property type="entry name" value="PAS-like_dom_sf"/>
</dbReference>
<dbReference type="InterPro" id="IPR013655">
    <property type="entry name" value="PAS_fold_3"/>
</dbReference>
<evidence type="ECO:0000313" key="8">
    <source>
        <dbReference type="EMBL" id="MCK9687704.1"/>
    </source>
</evidence>
<dbReference type="CDD" id="cd16922">
    <property type="entry name" value="HATPase_EvgS-ArcB-TorS-like"/>
    <property type="match status" value="1"/>
</dbReference>
<dbReference type="CDD" id="cd00082">
    <property type="entry name" value="HisKA"/>
    <property type="match status" value="1"/>
</dbReference>
<keyword evidence="5" id="KW-0808">Transferase</keyword>
<protein>
    <recommendedName>
        <fullName evidence="3">histidine kinase</fullName>
        <ecNumber evidence="3">2.7.13.3</ecNumber>
    </recommendedName>
</protein>
<evidence type="ECO:0000256" key="2">
    <source>
        <dbReference type="ARBA" id="ARBA00004429"/>
    </source>
</evidence>
<dbReference type="PRINTS" id="PR00344">
    <property type="entry name" value="BCTRLSENSOR"/>
</dbReference>
<dbReference type="Proteomes" id="UP001139353">
    <property type="component" value="Unassembled WGS sequence"/>
</dbReference>
<dbReference type="EC" id="2.7.13.3" evidence="3"/>
<evidence type="ECO:0000256" key="5">
    <source>
        <dbReference type="ARBA" id="ARBA00022679"/>
    </source>
</evidence>
<feature type="domain" description="Histidine kinase" evidence="7">
    <location>
        <begin position="282"/>
        <end position="505"/>
    </location>
</feature>
<dbReference type="InterPro" id="IPR005467">
    <property type="entry name" value="His_kinase_dom"/>
</dbReference>
<keyword evidence="9" id="KW-1185">Reference proteome</keyword>
<dbReference type="Pfam" id="PF08447">
    <property type="entry name" value="PAS_3"/>
    <property type="match status" value="1"/>
</dbReference>
<dbReference type="Gene3D" id="1.10.287.130">
    <property type="match status" value="1"/>
</dbReference>
<gene>
    <name evidence="8" type="ORF">LPC04_18530</name>
</gene>
<evidence type="ECO:0000256" key="4">
    <source>
        <dbReference type="ARBA" id="ARBA00022553"/>
    </source>
</evidence>
<comment type="caution">
    <text evidence="8">The sequence shown here is derived from an EMBL/GenBank/DDBJ whole genome shotgun (WGS) entry which is preliminary data.</text>
</comment>
<dbReference type="InterPro" id="IPR004358">
    <property type="entry name" value="Sig_transdc_His_kin-like_C"/>
</dbReference>
<dbReference type="GO" id="GO:0005886">
    <property type="term" value="C:plasma membrane"/>
    <property type="evidence" value="ECO:0007669"/>
    <property type="project" value="UniProtKB-SubCell"/>
</dbReference>
<dbReference type="Pfam" id="PF00512">
    <property type="entry name" value="HisKA"/>
    <property type="match status" value="1"/>
</dbReference>
<sequence length="505" mass="54850">MSSPAPTLDQVRALAYAALLDHARRSDHAHALATLMRALASLTGAERWLWPQPPDGDLSMPPIHARPPVRGSVPPGAAETAWSCSHSGTVVGELRVPLPDGLGIDDWGDRLMPARDTAAALLAGLIEHAGHALPGSLALQRRAMHEAGTYVWEWDLSTDVLGDIDEGERLLGYPMNTLGHTQADWDRVIHPDDKAAVDKAFDAHVRGEEPMYRAVYRARAANDQWRWIEERGRIVEWDRRGRPTRMFGTQTDATLLRELEQAQRDRLAAEAANSAKTMFLSRISHELRTPLNAVLGFAQLLDTDPALAAMPAQRRQVRMIHEAGDHLLAMIGDLLDLSLAEAAHLPIHLQDVALAPLLESCVAWCRAQADSAHVSVHCEDPDAGAAPEHAAVVHADPTRLRQVLTNLLSNAVKYNRTGGSVTLRAQPADDEWHIEVQDTGHGISPADRARLFQPFNRLGREASGISGAGLGLALSQSLTQLMGGRITVQSKLGVGSIFRVSLPAA</sequence>
<dbReference type="RefSeq" id="WP_275683741.1">
    <property type="nucleotide sequence ID" value="NZ_JAJLJH010000005.1"/>
</dbReference>
<organism evidence="8 9">
    <name type="scientific">Scleromatobacter humisilvae</name>
    <dbReference type="NCBI Taxonomy" id="2897159"/>
    <lineage>
        <taxon>Bacteria</taxon>
        <taxon>Pseudomonadati</taxon>
        <taxon>Pseudomonadota</taxon>
        <taxon>Betaproteobacteria</taxon>
        <taxon>Burkholderiales</taxon>
        <taxon>Sphaerotilaceae</taxon>
        <taxon>Scleromatobacter</taxon>
    </lineage>
</organism>
<reference evidence="8" key="1">
    <citation type="submission" date="2021-11" db="EMBL/GenBank/DDBJ databases">
        <title>BS-T2-15 a new species belonging to the Comamonadaceae family isolated from the soil of a French oak forest.</title>
        <authorList>
            <person name="Mieszkin S."/>
            <person name="Alain K."/>
        </authorList>
    </citation>
    <scope>NUCLEOTIDE SEQUENCE</scope>
    <source>
        <strain evidence="8">BS-T2-15</strain>
    </source>
</reference>
<comment type="catalytic activity">
    <reaction evidence="1">
        <text>ATP + protein L-histidine = ADP + protein N-phospho-L-histidine.</text>
        <dbReference type="EC" id="2.7.13.3"/>
    </reaction>
</comment>
<dbReference type="InterPro" id="IPR003661">
    <property type="entry name" value="HisK_dim/P_dom"/>
</dbReference>
<dbReference type="CDD" id="cd00130">
    <property type="entry name" value="PAS"/>
    <property type="match status" value="1"/>
</dbReference>
<dbReference type="PANTHER" id="PTHR43047:SF72">
    <property type="entry name" value="OSMOSENSING HISTIDINE PROTEIN KINASE SLN1"/>
    <property type="match status" value="1"/>
</dbReference>
<dbReference type="GO" id="GO:0000155">
    <property type="term" value="F:phosphorelay sensor kinase activity"/>
    <property type="evidence" value="ECO:0007669"/>
    <property type="project" value="InterPro"/>
</dbReference>
<dbReference type="PANTHER" id="PTHR43047">
    <property type="entry name" value="TWO-COMPONENT HISTIDINE PROTEIN KINASE"/>
    <property type="match status" value="1"/>
</dbReference>
<evidence type="ECO:0000313" key="9">
    <source>
        <dbReference type="Proteomes" id="UP001139353"/>
    </source>
</evidence>
<dbReference type="FunFam" id="3.30.565.10:FF:000006">
    <property type="entry name" value="Sensor histidine kinase WalK"/>
    <property type="match status" value="1"/>
</dbReference>
<dbReference type="GO" id="GO:0009927">
    <property type="term" value="F:histidine phosphotransfer kinase activity"/>
    <property type="evidence" value="ECO:0007669"/>
    <property type="project" value="TreeGrafter"/>
</dbReference>
<dbReference type="Gene3D" id="3.30.565.10">
    <property type="entry name" value="Histidine kinase-like ATPase, C-terminal domain"/>
    <property type="match status" value="1"/>
</dbReference>
<name>A0A9X1YJX6_9BURK</name>
<dbReference type="PROSITE" id="PS50109">
    <property type="entry name" value="HIS_KIN"/>
    <property type="match status" value="1"/>
</dbReference>
<dbReference type="InterPro" id="IPR003594">
    <property type="entry name" value="HATPase_dom"/>
</dbReference>
<keyword evidence="4" id="KW-0597">Phosphoprotein</keyword>
<dbReference type="SMART" id="SM00387">
    <property type="entry name" value="HATPase_c"/>
    <property type="match status" value="1"/>
</dbReference>
<dbReference type="SMART" id="SM00388">
    <property type="entry name" value="HisKA"/>
    <property type="match status" value="1"/>
</dbReference>
<dbReference type="InterPro" id="IPR000014">
    <property type="entry name" value="PAS"/>
</dbReference>
<dbReference type="InterPro" id="IPR001610">
    <property type="entry name" value="PAC"/>
</dbReference>